<keyword evidence="4 5" id="KW-0002">3D-structure</keyword>
<dbReference type="eggNOG" id="ENOG502SXMU">
    <property type="taxonomic scope" value="Eukaryota"/>
</dbReference>
<evidence type="ECO:0007829" key="6">
    <source>
        <dbReference type="PDB" id="8BQS"/>
    </source>
</evidence>
<evidence type="ECO:0007829" key="8">
    <source>
        <dbReference type="PDB" id="8GZU"/>
    </source>
</evidence>
<evidence type="ECO:0000313" key="2">
    <source>
        <dbReference type="EMBL" id="EAS01261.3"/>
    </source>
</evidence>
<evidence type="ECO:0000313" key="3">
    <source>
        <dbReference type="Proteomes" id="UP000009168"/>
    </source>
</evidence>
<dbReference type="PDB" id="8GYM">
    <property type="method" value="EM"/>
    <property type="resolution" value="2.96 A"/>
    <property type="chains" value="A3/a3=1-135"/>
</dbReference>
<dbReference type="KEGG" id="tet:TTHERM_00148710"/>
<proteinExistence type="evidence at protein level"/>
<keyword evidence="1" id="KW-1133">Transmembrane helix</keyword>
<dbReference type="EMDB" id="EMD-34373"/>
<gene>
    <name evidence="2" type="ORF">TTHERM_00148710</name>
</gene>
<dbReference type="PDB" id="7TGH">
    <property type="method" value="EM"/>
    <property type="resolution" value="2.60 A"/>
    <property type="chains" value="A3=1-135"/>
</dbReference>
<keyword evidence="1" id="KW-0472">Membrane</keyword>
<name>I7M9B3_TETTS</name>
<dbReference type="EMBL" id="GG662603">
    <property type="protein sequence ID" value="EAS01261.3"/>
    <property type="molecule type" value="Genomic_DNA"/>
</dbReference>
<dbReference type="GeneID" id="7823725"/>
<dbReference type="RefSeq" id="XP_001021506.3">
    <property type="nucleotide sequence ID" value="XM_001021506.3"/>
</dbReference>
<feature type="transmembrane region" description="Helical" evidence="1">
    <location>
        <begin position="62"/>
        <end position="80"/>
    </location>
</feature>
<protein>
    <submittedName>
        <fullName evidence="2">Transmembrane protein, putative</fullName>
    </submittedName>
</protein>
<dbReference type="EMDB" id="EMD-16184"/>
<dbReference type="AlphaFoldDB" id="I7M9B3"/>
<reference evidence="5 6" key="4">
    <citation type="journal article" date="2023" name="Nature">
        <title>Structural basis of mitochondrial membrane bending by the I-II-III&lt;sub&gt;2&lt;/sub&gt;-IV&lt;sub&gt;2&lt;/sub&gt; supercomplex.</title>
        <authorList>
            <person name="Muhleip A."/>
            <person name="Flygaard R.K."/>
            <person name="Baradaran R."/>
            <person name="Haapanen O."/>
            <person name="Gruhl T."/>
            <person name="Tobiasson V."/>
            <person name="Marechal A."/>
            <person name="Sharma V."/>
            <person name="Amunts A."/>
        </authorList>
    </citation>
    <scope>STRUCTURE BY ELECTRON MICROSCOPY (2.80 ANGSTROMS)</scope>
    <scope>DISULFIDE BONDS</scope>
</reference>
<dbReference type="STRING" id="312017.I7M9B3"/>
<evidence type="ECO:0007829" key="5">
    <source>
        <dbReference type="PDB" id="8B6F"/>
    </source>
</evidence>
<dbReference type="InParanoid" id="I7M9B3"/>
<evidence type="ECO:0007829" key="7">
    <source>
        <dbReference type="PDB" id="8GYM"/>
    </source>
</evidence>
<evidence type="ECO:0000256" key="1">
    <source>
        <dbReference type="SAM" id="Phobius"/>
    </source>
</evidence>
<dbReference type="Proteomes" id="UP000009168">
    <property type="component" value="Unassembled WGS sequence"/>
</dbReference>
<organism evidence="2 3">
    <name type="scientific">Tetrahymena thermophila (strain SB210)</name>
    <dbReference type="NCBI Taxonomy" id="312017"/>
    <lineage>
        <taxon>Eukaryota</taxon>
        <taxon>Sar</taxon>
        <taxon>Alveolata</taxon>
        <taxon>Ciliophora</taxon>
        <taxon>Intramacronucleata</taxon>
        <taxon>Oligohymenophorea</taxon>
        <taxon>Hymenostomatida</taxon>
        <taxon>Tetrahymenina</taxon>
        <taxon>Tetrahymenidae</taxon>
        <taxon>Tetrahymena</taxon>
    </lineage>
</organism>
<dbReference type="OMA" id="DHRQPYD"/>
<dbReference type="EMDB" id="EMD-15865"/>
<dbReference type="OrthoDB" id="308552at2759"/>
<evidence type="ECO:0007829" key="4">
    <source>
        <dbReference type="PDB" id="7TGH"/>
    </source>
</evidence>
<feature type="disulfide bond" evidence="4 5">
    <location>
        <begin position="123"/>
        <end position="130"/>
    </location>
</feature>
<sequence length="135" mass="15811">MSNNNQGDFFVDKYNFSRRVVDHRQPYDLNFSINNPVGSRVWFKAWKQKAIGNFLNLVGVHYAFYGAGFCLLFVLADAWGREKYAQPYKSQILHGRQPFGHTFVQNYRNQATDLGRWNHNFACYEKQPGCGRDFD</sequence>
<dbReference type="EMDB" id="EMD-34403"/>
<reference evidence="4" key="2">
    <citation type="journal article" date="2022" name="Science">
        <title>Structures of &lt;i&gt;Tetrahymena&lt;/i&gt;'s respiratory chain reveal the diversity of eukaryotic core metabolism.</title>
        <authorList>
            <person name="Zhou L."/>
            <person name="Maldonado M."/>
            <person name="Padavannil A."/>
            <person name="Guo F."/>
            <person name="Letts J.A."/>
        </authorList>
    </citation>
    <scope>STRUCTURE BY ELECTRON MICROSCOPY (2.60 ANGSTROMS)</scope>
    <scope>DISULFIDE BONDS</scope>
</reference>
<reference evidence="3" key="1">
    <citation type="journal article" date="2006" name="PLoS Biol.">
        <title>Macronuclear genome sequence of the ciliate Tetrahymena thermophila, a model eukaryote.</title>
        <authorList>
            <person name="Eisen J.A."/>
            <person name="Coyne R.S."/>
            <person name="Wu M."/>
            <person name="Wu D."/>
            <person name="Thiagarajan M."/>
            <person name="Wortman J.R."/>
            <person name="Badger J.H."/>
            <person name="Ren Q."/>
            <person name="Amedeo P."/>
            <person name="Jones K.M."/>
            <person name="Tallon L.J."/>
            <person name="Delcher A.L."/>
            <person name="Salzberg S.L."/>
            <person name="Silva J.C."/>
            <person name="Haas B.J."/>
            <person name="Majoros W.H."/>
            <person name="Farzad M."/>
            <person name="Carlton J.M."/>
            <person name="Smith R.K. Jr."/>
            <person name="Garg J."/>
            <person name="Pearlman R.E."/>
            <person name="Karrer K.M."/>
            <person name="Sun L."/>
            <person name="Manning G."/>
            <person name="Elde N.C."/>
            <person name="Turkewitz A.P."/>
            <person name="Asai D.J."/>
            <person name="Wilkes D.E."/>
            <person name="Wang Y."/>
            <person name="Cai H."/>
            <person name="Collins K."/>
            <person name="Stewart B.A."/>
            <person name="Lee S.R."/>
            <person name="Wilamowska K."/>
            <person name="Weinberg Z."/>
            <person name="Ruzzo W.L."/>
            <person name="Wloga D."/>
            <person name="Gaertig J."/>
            <person name="Frankel J."/>
            <person name="Tsao C.-C."/>
            <person name="Gorovsky M.A."/>
            <person name="Keeling P.J."/>
            <person name="Waller R.F."/>
            <person name="Patron N.J."/>
            <person name="Cherry J.M."/>
            <person name="Stover N.A."/>
            <person name="Krieger C.J."/>
            <person name="del Toro C."/>
            <person name="Ryder H.F."/>
            <person name="Williamson S.C."/>
            <person name="Barbeau R.A."/>
            <person name="Hamilton E.P."/>
            <person name="Orias E."/>
        </authorList>
    </citation>
    <scope>NUCLEOTIDE SEQUENCE [LARGE SCALE GENOMIC DNA]</scope>
    <source>
        <strain evidence="3">SB210</strain>
    </source>
</reference>
<dbReference type="PDB" id="8GZU">
    <property type="method" value="EM"/>
    <property type="resolution" value="4.18 A"/>
    <property type="chains" value="A3/a3=1-135"/>
</dbReference>
<dbReference type="HOGENOM" id="CLU_1889981_0_0_1"/>
<reference evidence="7 8" key="3">
    <citation type="journal article" date="2023" name="Nat. Commun.">
        <title>Structures of Tetrahymena thermophila respiratory megacomplexes on the tubular mitochondrial cristae.</title>
        <authorList>
            <person name="Han F."/>
            <person name="Hu Y."/>
            <person name="Wu M."/>
            <person name="He Z."/>
            <person name="Tian H."/>
            <person name="Zhou L."/>
        </authorList>
    </citation>
    <scope>STRUCTURE BY ELECTRON MICROSCOPY (2.96 ANGSTROMS)</scope>
    <scope>DISULFIDE BONDS</scope>
</reference>
<dbReference type="PDB" id="8BQS">
    <property type="method" value="EM"/>
    <property type="resolution" value="2.90 A"/>
    <property type="chains" value="BM=1-135"/>
</dbReference>
<accession>I7M9B3</accession>
<keyword evidence="3" id="KW-1185">Reference proteome</keyword>
<keyword evidence="1 2" id="KW-0812">Transmembrane</keyword>
<dbReference type="EMDB" id="EMD-25882"/>
<dbReference type="PDB" id="8B6F">
    <property type="method" value="EM"/>
    <property type="resolution" value="2.80 A"/>
    <property type="chains" value="BM=1-135"/>
</dbReference>